<proteinExistence type="predicted"/>
<organism evidence="1 2">
    <name type="scientific">Shimia haliotis</name>
    <dbReference type="NCBI Taxonomy" id="1280847"/>
    <lineage>
        <taxon>Bacteria</taxon>
        <taxon>Pseudomonadati</taxon>
        <taxon>Pseudomonadota</taxon>
        <taxon>Alphaproteobacteria</taxon>
        <taxon>Rhodobacterales</taxon>
        <taxon>Roseobacteraceae</taxon>
    </lineage>
</organism>
<dbReference type="Gene3D" id="3.30.420.300">
    <property type="entry name" value="2-keto-3-deoxy-galactonokinase, substrate binding domain"/>
    <property type="match status" value="1"/>
</dbReference>
<dbReference type="OrthoDB" id="256574at2"/>
<dbReference type="STRING" id="1280847.SAMN04488036_102558"/>
<dbReference type="InterPro" id="IPR007729">
    <property type="entry name" value="DGOK"/>
</dbReference>
<gene>
    <name evidence="1" type="ORF">SAMN04488036_102558</name>
</gene>
<evidence type="ECO:0000313" key="1">
    <source>
        <dbReference type="EMBL" id="SFK85623.1"/>
    </source>
</evidence>
<dbReference type="Pfam" id="PF05035">
    <property type="entry name" value="DGOK"/>
    <property type="match status" value="1"/>
</dbReference>
<dbReference type="Gene3D" id="3.30.420.310">
    <property type="entry name" value="2-keto-3-deoxy-galactonokinase, C-terminal domain"/>
    <property type="match status" value="1"/>
</dbReference>
<protein>
    <submittedName>
        <fullName evidence="1">2-keto-3-deoxygalactonate kinase</fullName>
    </submittedName>
</protein>
<dbReference type="EMBL" id="FOSZ01000002">
    <property type="protein sequence ID" value="SFK85623.1"/>
    <property type="molecule type" value="Genomic_DNA"/>
</dbReference>
<reference evidence="2" key="1">
    <citation type="submission" date="2016-10" db="EMBL/GenBank/DDBJ databases">
        <authorList>
            <person name="Varghese N."/>
            <person name="Submissions S."/>
        </authorList>
    </citation>
    <scope>NUCLEOTIDE SEQUENCE [LARGE SCALE GENOMIC DNA]</scope>
    <source>
        <strain evidence="2">DSM 28453</strain>
    </source>
</reference>
<dbReference type="GO" id="GO:0034194">
    <property type="term" value="P:D-galactonate catabolic process"/>
    <property type="evidence" value="ECO:0007669"/>
    <property type="project" value="InterPro"/>
</dbReference>
<name>A0A1I4CXW9_9RHOB</name>
<accession>A0A1I4CXW9</accession>
<dbReference type="GO" id="GO:0008671">
    <property type="term" value="F:2-dehydro-3-deoxygalactonokinase activity"/>
    <property type="evidence" value="ECO:0007669"/>
    <property type="project" value="InterPro"/>
</dbReference>
<dbReference type="RefSeq" id="WP_093322631.1">
    <property type="nucleotide sequence ID" value="NZ_FOSZ01000002.1"/>
</dbReference>
<keyword evidence="1" id="KW-0418">Kinase</keyword>
<evidence type="ECO:0000313" key="2">
    <source>
        <dbReference type="Proteomes" id="UP000198851"/>
    </source>
</evidence>
<dbReference type="InterPro" id="IPR042257">
    <property type="entry name" value="DGOK_C"/>
</dbReference>
<dbReference type="Proteomes" id="UP000198851">
    <property type="component" value="Unassembled WGS sequence"/>
</dbReference>
<keyword evidence="1" id="KW-0808">Transferase</keyword>
<dbReference type="AlphaFoldDB" id="A0A1I4CXW9"/>
<keyword evidence="2" id="KW-1185">Reference proteome</keyword>
<sequence>MAIRAEWIAVDWGTSNLRAFAMRGETVLAEATSDHGMSRLEKPEFGPALMALIGDWLGEGVTDVVACGMVGARQGWAEAPYSAVPSAPLAGNAVLVGGTDARVRVFIVPGLKQEKPADVMRGEETQVAGFLAKNPNWDGVICLPGTHTKWVHVSADEVVSFRTFMTGEMFALLSKASVLQHSVGEGWDEAAFEDGLSTTLSRPESIGAELFGIRANDLLNATPAAAGRARLSGLLLGAELAAARPYWLGQNIAVIGDAKLSEIYAKALKTQGGFVSVANCQEMTIAGLAAARNLLG</sequence>
<dbReference type="InterPro" id="IPR042258">
    <property type="entry name" value="DGOK_N"/>
</dbReference>